<evidence type="ECO:0000313" key="4">
    <source>
        <dbReference type="Proteomes" id="UP001346149"/>
    </source>
</evidence>
<comment type="caution">
    <text evidence="3">The sequence shown here is derived from an EMBL/GenBank/DDBJ whole genome shotgun (WGS) entry which is preliminary data.</text>
</comment>
<dbReference type="AlphaFoldDB" id="A0AAN7LK59"/>
<organism evidence="3 4">
    <name type="scientific">Trapa natans</name>
    <name type="common">Water chestnut</name>
    <dbReference type="NCBI Taxonomy" id="22666"/>
    <lineage>
        <taxon>Eukaryota</taxon>
        <taxon>Viridiplantae</taxon>
        <taxon>Streptophyta</taxon>
        <taxon>Embryophyta</taxon>
        <taxon>Tracheophyta</taxon>
        <taxon>Spermatophyta</taxon>
        <taxon>Magnoliopsida</taxon>
        <taxon>eudicotyledons</taxon>
        <taxon>Gunneridae</taxon>
        <taxon>Pentapetalae</taxon>
        <taxon>rosids</taxon>
        <taxon>malvids</taxon>
        <taxon>Myrtales</taxon>
        <taxon>Lythraceae</taxon>
        <taxon>Trapa</taxon>
    </lineage>
</organism>
<evidence type="ECO:0000259" key="2">
    <source>
        <dbReference type="PROSITE" id="PS50891"/>
    </source>
</evidence>
<evidence type="ECO:0000256" key="1">
    <source>
        <dbReference type="ARBA" id="ARBA00005474"/>
    </source>
</evidence>
<dbReference type="PROSITE" id="PS50891">
    <property type="entry name" value="LOB"/>
    <property type="match status" value="1"/>
</dbReference>
<proteinExistence type="inferred from homology"/>
<accession>A0AAN7LK59</accession>
<evidence type="ECO:0000313" key="3">
    <source>
        <dbReference type="EMBL" id="KAK4782301.1"/>
    </source>
</evidence>
<reference evidence="3 4" key="1">
    <citation type="journal article" date="2023" name="Hortic Res">
        <title>Pangenome of water caltrop reveals structural variations and asymmetric subgenome divergence after allopolyploidization.</title>
        <authorList>
            <person name="Zhang X."/>
            <person name="Chen Y."/>
            <person name="Wang L."/>
            <person name="Yuan Y."/>
            <person name="Fang M."/>
            <person name="Shi L."/>
            <person name="Lu R."/>
            <person name="Comes H.P."/>
            <person name="Ma Y."/>
            <person name="Chen Y."/>
            <person name="Huang G."/>
            <person name="Zhou Y."/>
            <person name="Zheng Z."/>
            <person name="Qiu Y."/>
        </authorList>
    </citation>
    <scope>NUCLEOTIDE SEQUENCE [LARGE SCALE GENOMIC DNA]</scope>
    <source>
        <strain evidence="3">F231</strain>
    </source>
</reference>
<dbReference type="EMBL" id="JAXQNO010000016">
    <property type="protein sequence ID" value="KAK4782301.1"/>
    <property type="molecule type" value="Genomic_DNA"/>
</dbReference>
<keyword evidence="4" id="KW-1185">Reference proteome</keyword>
<comment type="similarity">
    <text evidence="1">Belongs to the LOB domain-containing protein family.</text>
</comment>
<dbReference type="InterPro" id="IPR004883">
    <property type="entry name" value="LOB"/>
</dbReference>
<sequence length="178" mass="20471">MVLIQQECVIPVLFTVSRQYKPTRDATRGLMTLKRSSSNACAACKYQRRKCTPECQLAQYFPSDKPGVFKNAHRLFGVKNILNILKSIHDPAQKTDAMTSIIYQANLREMFPVRGCCHLIDSYYAQIQLLEEELHAVHSQLDFYRTRRHNQVSRASASSTHKQRLHTMDECVSQVIPN</sequence>
<dbReference type="Pfam" id="PF03195">
    <property type="entry name" value="LOB"/>
    <property type="match status" value="1"/>
</dbReference>
<dbReference type="PANTHER" id="PTHR31301">
    <property type="entry name" value="LOB DOMAIN-CONTAINING PROTEIN 4-RELATED"/>
    <property type="match status" value="1"/>
</dbReference>
<gene>
    <name evidence="3" type="ORF">SAY86_016403</name>
</gene>
<name>A0AAN7LK59_TRANT</name>
<protein>
    <recommendedName>
        <fullName evidence="2">LOB domain-containing protein</fullName>
    </recommendedName>
</protein>
<dbReference type="Proteomes" id="UP001346149">
    <property type="component" value="Unassembled WGS sequence"/>
</dbReference>
<feature type="domain" description="LOB" evidence="2">
    <location>
        <begin position="39"/>
        <end position="141"/>
    </location>
</feature>
<dbReference type="PANTHER" id="PTHR31301:SF21">
    <property type="entry name" value="LOB DOMAIN-CONTAINING PROTEIN 27-RELATED"/>
    <property type="match status" value="1"/>
</dbReference>